<dbReference type="EMBL" id="JBIALX010000011">
    <property type="protein sequence ID" value="MFF0456666.1"/>
    <property type="molecule type" value="Genomic_DNA"/>
</dbReference>
<name>A0ABW6NQG9_9NOCA</name>
<sequence length="83" mass="9901">MRARTSARRRRTTPHHHWKFRRIGLRTLEHHGLRVPPHQHLIIVGACISHTLQWPIYRFWYFHGRRFTLRPGAARMSATGATD</sequence>
<dbReference type="Proteomes" id="UP001601521">
    <property type="component" value="Unassembled WGS sequence"/>
</dbReference>
<organism evidence="1 2">
    <name type="scientific">Nocardia africana</name>
    <dbReference type="NCBI Taxonomy" id="134964"/>
    <lineage>
        <taxon>Bacteria</taxon>
        <taxon>Bacillati</taxon>
        <taxon>Actinomycetota</taxon>
        <taxon>Actinomycetes</taxon>
        <taxon>Mycobacteriales</taxon>
        <taxon>Nocardiaceae</taxon>
        <taxon>Nocardia</taxon>
    </lineage>
</organism>
<proteinExistence type="predicted"/>
<dbReference type="RefSeq" id="WP_387253683.1">
    <property type="nucleotide sequence ID" value="NZ_JBIALX010000011.1"/>
</dbReference>
<reference evidence="1 2" key="1">
    <citation type="submission" date="2024-10" db="EMBL/GenBank/DDBJ databases">
        <title>The Natural Products Discovery Center: Release of the First 8490 Sequenced Strains for Exploring Actinobacteria Biosynthetic Diversity.</title>
        <authorList>
            <person name="Kalkreuter E."/>
            <person name="Kautsar S.A."/>
            <person name="Yang D."/>
            <person name="Bader C.D."/>
            <person name="Teijaro C.N."/>
            <person name="Fluegel L."/>
            <person name="Davis C.M."/>
            <person name="Simpson J.R."/>
            <person name="Lauterbach L."/>
            <person name="Steele A.D."/>
            <person name="Gui C."/>
            <person name="Meng S."/>
            <person name="Li G."/>
            <person name="Viehrig K."/>
            <person name="Ye F."/>
            <person name="Su P."/>
            <person name="Kiefer A.F."/>
            <person name="Nichols A."/>
            <person name="Cepeda A.J."/>
            <person name="Yan W."/>
            <person name="Fan B."/>
            <person name="Jiang Y."/>
            <person name="Adhikari A."/>
            <person name="Zheng C.-J."/>
            <person name="Schuster L."/>
            <person name="Cowan T.M."/>
            <person name="Smanski M.J."/>
            <person name="Chevrette M.G."/>
            <person name="De Carvalho L.P.S."/>
            <person name="Shen B."/>
        </authorList>
    </citation>
    <scope>NUCLEOTIDE SEQUENCE [LARGE SCALE GENOMIC DNA]</scope>
    <source>
        <strain evidence="1 2">NPDC004550</strain>
    </source>
</reference>
<comment type="caution">
    <text evidence="1">The sequence shown here is derived from an EMBL/GenBank/DDBJ whole genome shotgun (WGS) entry which is preliminary data.</text>
</comment>
<keyword evidence="2" id="KW-1185">Reference proteome</keyword>
<accession>A0ABW6NQG9</accession>
<protein>
    <submittedName>
        <fullName evidence="1">Uncharacterized protein</fullName>
    </submittedName>
</protein>
<gene>
    <name evidence="1" type="ORF">ACFYTH_25170</name>
</gene>
<evidence type="ECO:0000313" key="2">
    <source>
        <dbReference type="Proteomes" id="UP001601521"/>
    </source>
</evidence>
<evidence type="ECO:0000313" key="1">
    <source>
        <dbReference type="EMBL" id="MFF0456666.1"/>
    </source>
</evidence>